<evidence type="ECO:0000313" key="3">
    <source>
        <dbReference type="Proteomes" id="UP001283361"/>
    </source>
</evidence>
<dbReference type="EMBL" id="JAWDGP010002576">
    <property type="protein sequence ID" value="KAK3781864.1"/>
    <property type="molecule type" value="Genomic_DNA"/>
</dbReference>
<evidence type="ECO:0000313" key="2">
    <source>
        <dbReference type="EMBL" id="KAK3781864.1"/>
    </source>
</evidence>
<comment type="caution">
    <text evidence="2">The sequence shown here is derived from an EMBL/GenBank/DDBJ whole genome shotgun (WGS) entry which is preliminary data.</text>
</comment>
<dbReference type="Proteomes" id="UP001283361">
    <property type="component" value="Unassembled WGS sequence"/>
</dbReference>
<feature type="compositionally biased region" description="Low complexity" evidence="1">
    <location>
        <begin position="16"/>
        <end position="30"/>
    </location>
</feature>
<keyword evidence="3" id="KW-1185">Reference proteome</keyword>
<reference evidence="2" key="1">
    <citation type="journal article" date="2023" name="G3 (Bethesda)">
        <title>A reference genome for the long-term kleptoplast-retaining sea slug Elysia crispata morphotype clarki.</title>
        <authorList>
            <person name="Eastman K.E."/>
            <person name="Pendleton A.L."/>
            <person name="Shaikh M.A."/>
            <person name="Suttiyut T."/>
            <person name="Ogas R."/>
            <person name="Tomko P."/>
            <person name="Gavelis G."/>
            <person name="Widhalm J.R."/>
            <person name="Wisecaver J.H."/>
        </authorList>
    </citation>
    <scope>NUCLEOTIDE SEQUENCE</scope>
    <source>
        <strain evidence="2">ECLA1</strain>
    </source>
</reference>
<dbReference type="AlphaFoldDB" id="A0AAE1A5X1"/>
<proteinExistence type="predicted"/>
<gene>
    <name evidence="2" type="ORF">RRG08_020556</name>
</gene>
<accession>A0AAE1A5X1</accession>
<sequence length="134" mass="14141">MFATIPGVGVTRDGRAPASRVSQSVSQSPSGSGGGRRSPDVTAVDLKCQLNDNVSGADGRVTGRYGLGGQFDYDSSVSIYSYMARSTRVREGIDDGAGCPYLPVVLREVLEVMIGANDLRCEEFRADAVIPPLP</sequence>
<organism evidence="2 3">
    <name type="scientific">Elysia crispata</name>
    <name type="common">lettuce slug</name>
    <dbReference type="NCBI Taxonomy" id="231223"/>
    <lineage>
        <taxon>Eukaryota</taxon>
        <taxon>Metazoa</taxon>
        <taxon>Spiralia</taxon>
        <taxon>Lophotrochozoa</taxon>
        <taxon>Mollusca</taxon>
        <taxon>Gastropoda</taxon>
        <taxon>Heterobranchia</taxon>
        <taxon>Euthyneura</taxon>
        <taxon>Panpulmonata</taxon>
        <taxon>Sacoglossa</taxon>
        <taxon>Placobranchoidea</taxon>
        <taxon>Plakobranchidae</taxon>
        <taxon>Elysia</taxon>
    </lineage>
</organism>
<evidence type="ECO:0000256" key="1">
    <source>
        <dbReference type="SAM" id="MobiDB-lite"/>
    </source>
</evidence>
<feature type="region of interest" description="Disordered" evidence="1">
    <location>
        <begin position="1"/>
        <end position="42"/>
    </location>
</feature>
<protein>
    <submittedName>
        <fullName evidence="2">Uncharacterized protein</fullName>
    </submittedName>
</protein>
<name>A0AAE1A5X1_9GAST</name>